<dbReference type="eggNOG" id="COG1286">
    <property type="taxonomic scope" value="Bacteria"/>
</dbReference>
<gene>
    <name evidence="6" type="ORF">HOC_06913</name>
</gene>
<dbReference type="PANTHER" id="PTHR36926">
    <property type="entry name" value="COLICIN V PRODUCTION PROTEIN"/>
    <property type="match status" value="1"/>
</dbReference>
<keyword evidence="7" id="KW-1185">Reference proteome</keyword>
<sequence length="189" mass="19982">MLDSVTAFDAIAVAVIVISAIMAFARGFLREIATMGSFIGALTAAIYARKFFSAPLTAMLPENLAQLDLGIFTIPLADAVLIVTAFIGVYVLVAWFGQRLSKNIQGAEGIGLFDHFAGLAFGIARGAIALVFFVVLLHLALDESRVPGFIQNAACYPVLSSVADYVNENATKVGQDVHSTLPSKAETGQ</sequence>
<evidence type="ECO:0000256" key="4">
    <source>
        <dbReference type="ARBA" id="ARBA00023136"/>
    </source>
</evidence>
<feature type="transmembrane region" description="Helical" evidence="5">
    <location>
        <begin position="32"/>
        <end position="49"/>
    </location>
</feature>
<evidence type="ECO:0000313" key="7">
    <source>
        <dbReference type="Proteomes" id="UP000024942"/>
    </source>
</evidence>
<keyword evidence="3 5" id="KW-1133">Transmembrane helix</keyword>
<proteinExistence type="predicted"/>
<protein>
    <submittedName>
        <fullName evidence="6">CvpA family protein</fullName>
    </submittedName>
</protein>
<dbReference type="OrthoDB" id="7619926at2"/>
<feature type="transmembrane region" description="Helical" evidence="5">
    <location>
        <begin position="116"/>
        <end position="141"/>
    </location>
</feature>
<reference evidence="6 7" key="1">
    <citation type="journal article" date="2014" name="Antonie Van Leeuwenhoek">
        <title>Hyphomonas beringensis sp. nov. and Hyphomonas chukchiensis sp. nov., isolated from surface seawater of the Bering Sea and Chukchi Sea.</title>
        <authorList>
            <person name="Li C."/>
            <person name="Lai Q."/>
            <person name="Li G."/>
            <person name="Dong C."/>
            <person name="Wang J."/>
            <person name="Liao Y."/>
            <person name="Shao Z."/>
        </authorList>
    </citation>
    <scope>NUCLEOTIDE SEQUENCE [LARGE SCALE GENOMIC DNA]</scope>
    <source>
        <strain evidence="6 7">SCH89</strain>
    </source>
</reference>
<organism evidence="6 7">
    <name type="scientific">Hyphomonas oceanitis SCH89</name>
    <dbReference type="NCBI Taxonomy" id="1280953"/>
    <lineage>
        <taxon>Bacteria</taxon>
        <taxon>Pseudomonadati</taxon>
        <taxon>Pseudomonadota</taxon>
        <taxon>Alphaproteobacteria</taxon>
        <taxon>Hyphomonadales</taxon>
        <taxon>Hyphomonadaceae</taxon>
        <taxon>Hyphomonas</taxon>
    </lineage>
</organism>
<keyword evidence="2 5" id="KW-0812">Transmembrane</keyword>
<dbReference type="GO" id="GO:0009403">
    <property type="term" value="P:toxin biosynthetic process"/>
    <property type="evidence" value="ECO:0007669"/>
    <property type="project" value="InterPro"/>
</dbReference>
<dbReference type="InterPro" id="IPR052719">
    <property type="entry name" value="CvpA-like"/>
</dbReference>
<dbReference type="InterPro" id="IPR003825">
    <property type="entry name" value="Colicin-V_CvpA"/>
</dbReference>
<dbReference type="PANTHER" id="PTHR36926:SF1">
    <property type="entry name" value="COLICIN V PRODUCTION PROTEIN"/>
    <property type="match status" value="1"/>
</dbReference>
<accession>A0A059G954</accession>
<evidence type="ECO:0000256" key="1">
    <source>
        <dbReference type="ARBA" id="ARBA00004141"/>
    </source>
</evidence>
<dbReference type="Proteomes" id="UP000024942">
    <property type="component" value="Unassembled WGS sequence"/>
</dbReference>
<evidence type="ECO:0000313" key="6">
    <source>
        <dbReference type="EMBL" id="KDA03115.1"/>
    </source>
</evidence>
<dbReference type="PATRIC" id="fig|1280953.3.peg.1400"/>
<dbReference type="GO" id="GO:0016020">
    <property type="term" value="C:membrane"/>
    <property type="evidence" value="ECO:0007669"/>
    <property type="project" value="UniProtKB-SubCell"/>
</dbReference>
<comment type="caution">
    <text evidence="6">The sequence shown here is derived from an EMBL/GenBank/DDBJ whole genome shotgun (WGS) entry which is preliminary data.</text>
</comment>
<dbReference type="STRING" id="1280953.HOC_06913"/>
<feature type="transmembrane region" description="Helical" evidence="5">
    <location>
        <begin position="69"/>
        <end position="96"/>
    </location>
</feature>
<name>A0A059G954_9PROT</name>
<evidence type="ECO:0000256" key="2">
    <source>
        <dbReference type="ARBA" id="ARBA00022692"/>
    </source>
</evidence>
<evidence type="ECO:0000256" key="3">
    <source>
        <dbReference type="ARBA" id="ARBA00022989"/>
    </source>
</evidence>
<dbReference type="RefSeq" id="WP_035537022.1">
    <property type="nucleotide sequence ID" value="NZ_ARYL01000008.1"/>
</dbReference>
<comment type="subcellular location">
    <subcellularLocation>
        <location evidence="1">Membrane</location>
        <topology evidence="1">Multi-pass membrane protein</topology>
    </subcellularLocation>
</comment>
<keyword evidence="4 5" id="KW-0472">Membrane</keyword>
<dbReference type="AlphaFoldDB" id="A0A059G954"/>
<dbReference type="Pfam" id="PF02674">
    <property type="entry name" value="Colicin_V"/>
    <property type="match status" value="1"/>
</dbReference>
<feature type="transmembrane region" description="Helical" evidence="5">
    <location>
        <begin position="6"/>
        <end position="25"/>
    </location>
</feature>
<dbReference type="EMBL" id="ARYL01000008">
    <property type="protein sequence ID" value="KDA03115.1"/>
    <property type="molecule type" value="Genomic_DNA"/>
</dbReference>
<evidence type="ECO:0000256" key="5">
    <source>
        <dbReference type="SAM" id="Phobius"/>
    </source>
</evidence>